<keyword evidence="2" id="KW-1185">Reference proteome</keyword>
<dbReference type="Proteomes" id="UP000324376">
    <property type="component" value="Unassembled WGS sequence"/>
</dbReference>
<sequence>MKIEHLEERVNDYKESIRTVVEKKTVWKQTTKKLIHSILTTIENQYPIGWEVQELSWIGNNEAVNINFYAFPPELIDCTNQIPAYQFIGGSALVFSQMHNGDVYIFIMFPLVESSSQESNIQELGVFKPTDISEKLIVEKVDEFLKEMIQWEVPSLKNRIGF</sequence>
<gene>
    <name evidence="1" type="ORF">BD809_104108</name>
</gene>
<accession>A0A5S5C7I4</accession>
<comment type="caution">
    <text evidence="1">The sequence shown here is derived from an EMBL/GenBank/DDBJ whole genome shotgun (WGS) entry which is preliminary data.</text>
</comment>
<protein>
    <submittedName>
        <fullName evidence="1">Uncharacterized protein</fullName>
    </submittedName>
</protein>
<evidence type="ECO:0000313" key="2">
    <source>
        <dbReference type="Proteomes" id="UP000324376"/>
    </source>
</evidence>
<dbReference type="AlphaFoldDB" id="A0A5S5C7I4"/>
<name>A0A5S5C7I4_9FLAO</name>
<reference evidence="1 2" key="1">
    <citation type="submission" date="2019-07" db="EMBL/GenBank/DDBJ databases">
        <title>Genomic Encyclopedia of Archaeal and Bacterial Type Strains, Phase II (KMG-II): from individual species to whole genera.</title>
        <authorList>
            <person name="Goeker M."/>
        </authorList>
    </citation>
    <scope>NUCLEOTIDE SEQUENCE [LARGE SCALE GENOMIC DNA]</scope>
    <source>
        <strain evidence="1 2">DSM 17527</strain>
    </source>
</reference>
<organism evidence="1 2">
    <name type="scientific">Aquimarina intermedia</name>
    <dbReference type="NCBI Taxonomy" id="350814"/>
    <lineage>
        <taxon>Bacteria</taxon>
        <taxon>Pseudomonadati</taxon>
        <taxon>Bacteroidota</taxon>
        <taxon>Flavobacteriia</taxon>
        <taxon>Flavobacteriales</taxon>
        <taxon>Flavobacteriaceae</taxon>
        <taxon>Aquimarina</taxon>
    </lineage>
</organism>
<dbReference type="OrthoDB" id="1160874at2"/>
<dbReference type="RefSeq" id="WP_148782408.1">
    <property type="nucleotide sequence ID" value="NZ_VNHU01000004.1"/>
</dbReference>
<proteinExistence type="predicted"/>
<dbReference type="EMBL" id="VNHU01000004">
    <property type="protein sequence ID" value="TYP74290.1"/>
    <property type="molecule type" value="Genomic_DNA"/>
</dbReference>
<evidence type="ECO:0000313" key="1">
    <source>
        <dbReference type="EMBL" id="TYP74290.1"/>
    </source>
</evidence>